<dbReference type="AlphaFoldDB" id="A0A1C7LXZ3"/>
<comment type="caution">
    <text evidence="1">The sequence shown here is derived from an EMBL/GenBank/DDBJ whole genome shotgun (WGS) entry which is preliminary data.</text>
</comment>
<dbReference type="OrthoDB" id="2780918at2759"/>
<name>A0A1C7LXZ3_GRIFR</name>
<evidence type="ECO:0008006" key="3">
    <source>
        <dbReference type="Google" id="ProtNLM"/>
    </source>
</evidence>
<proteinExistence type="predicted"/>
<sequence>MNLLYLNQDVLFIATSFLSVTDLLHFCETCRSAYALAVEHAYSSVVLDHSPSQVLKFCSSLLSAPHRPLWLRKLRICMVKYEDLAEPSTAYSTLLATLLERALRLRSLSIDNWVQQFAILATAWDNGCASLPLRFRTDLRIPTVRTLHIDTSMLSMTLTAQIFPNVTELSLCNAVNTRTNYVHEEGCWSSLDHVDYAGVGVYTWQLPCPIRWMGFWGINDWVVPKLLALLERASPRIVSISVTTSHFDHPGFWNPLIAITSQLRYLELALTDIVSGNISYWVEIIAPSLQKCTAIGVFIYIPVHNRIGSDEGNSIDTMTAVAKALSKSLCLRYIGVALVQDKDINLWDSAVDYERNAVSWWRVVRTAGGDINELQSITVEQGERARRYLLDANYDSLSALDGLSAI</sequence>
<organism evidence="1 2">
    <name type="scientific">Grifola frondosa</name>
    <name type="common">Maitake</name>
    <name type="synonym">Polyporus frondosus</name>
    <dbReference type="NCBI Taxonomy" id="5627"/>
    <lineage>
        <taxon>Eukaryota</taxon>
        <taxon>Fungi</taxon>
        <taxon>Dikarya</taxon>
        <taxon>Basidiomycota</taxon>
        <taxon>Agaricomycotina</taxon>
        <taxon>Agaricomycetes</taxon>
        <taxon>Polyporales</taxon>
        <taxon>Grifolaceae</taxon>
        <taxon>Grifola</taxon>
    </lineage>
</organism>
<accession>A0A1C7LXZ3</accession>
<dbReference type="EMBL" id="LUGG01000018">
    <property type="protein sequence ID" value="OBZ69106.1"/>
    <property type="molecule type" value="Genomic_DNA"/>
</dbReference>
<evidence type="ECO:0000313" key="2">
    <source>
        <dbReference type="Proteomes" id="UP000092993"/>
    </source>
</evidence>
<evidence type="ECO:0000313" key="1">
    <source>
        <dbReference type="EMBL" id="OBZ69106.1"/>
    </source>
</evidence>
<keyword evidence="2" id="KW-1185">Reference proteome</keyword>
<protein>
    <recommendedName>
        <fullName evidence="3">F-box domain-containing protein</fullName>
    </recommendedName>
</protein>
<reference evidence="1 2" key="1">
    <citation type="submission" date="2016-03" db="EMBL/GenBank/DDBJ databases">
        <title>Whole genome sequencing of Grifola frondosa 9006-11.</title>
        <authorList>
            <person name="Min B."/>
            <person name="Park H."/>
            <person name="Kim J.-G."/>
            <person name="Cho H."/>
            <person name="Oh Y.-L."/>
            <person name="Kong W.-S."/>
            <person name="Choi I.-G."/>
        </authorList>
    </citation>
    <scope>NUCLEOTIDE SEQUENCE [LARGE SCALE GENOMIC DNA]</scope>
    <source>
        <strain evidence="1 2">9006-11</strain>
    </source>
</reference>
<gene>
    <name evidence="1" type="ORF">A0H81_10859</name>
</gene>
<dbReference type="Proteomes" id="UP000092993">
    <property type="component" value="Unassembled WGS sequence"/>
</dbReference>